<dbReference type="AlphaFoldDB" id="A0A507R358"/>
<proteinExistence type="predicted"/>
<evidence type="ECO:0000313" key="2">
    <source>
        <dbReference type="EMBL" id="TQB75882.1"/>
    </source>
</evidence>
<keyword evidence="1" id="KW-0732">Signal</keyword>
<evidence type="ECO:0000313" key="3">
    <source>
        <dbReference type="Proteomes" id="UP000319663"/>
    </source>
</evidence>
<comment type="caution">
    <text evidence="2">The sequence shown here is derived from an EMBL/GenBank/DDBJ whole genome shotgun (WGS) entry which is preliminary data.</text>
</comment>
<gene>
    <name evidence="2" type="ORF">MPDQ_001483</name>
</gene>
<keyword evidence="3" id="KW-1185">Reference proteome</keyword>
<reference evidence="2 3" key="1">
    <citation type="submission" date="2019-06" db="EMBL/GenBank/DDBJ databases">
        <title>Wine fermentation using esterase from Monascus purpureus.</title>
        <authorList>
            <person name="Geng C."/>
            <person name="Zhang Y."/>
        </authorList>
    </citation>
    <scope>NUCLEOTIDE SEQUENCE [LARGE SCALE GENOMIC DNA]</scope>
    <source>
        <strain evidence="2">HQ1</strain>
    </source>
</reference>
<organism evidence="2 3">
    <name type="scientific">Monascus purpureus</name>
    <name type="common">Red mold</name>
    <name type="synonym">Monascus anka</name>
    <dbReference type="NCBI Taxonomy" id="5098"/>
    <lineage>
        <taxon>Eukaryota</taxon>
        <taxon>Fungi</taxon>
        <taxon>Dikarya</taxon>
        <taxon>Ascomycota</taxon>
        <taxon>Pezizomycotina</taxon>
        <taxon>Eurotiomycetes</taxon>
        <taxon>Eurotiomycetidae</taxon>
        <taxon>Eurotiales</taxon>
        <taxon>Aspergillaceae</taxon>
        <taxon>Monascus</taxon>
    </lineage>
</organism>
<feature type="chain" id="PRO_5021210078" evidence="1">
    <location>
        <begin position="22"/>
        <end position="201"/>
    </location>
</feature>
<feature type="signal peptide" evidence="1">
    <location>
        <begin position="1"/>
        <end position="21"/>
    </location>
</feature>
<dbReference type="Proteomes" id="UP000319663">
    <property type="component" value="Unassembled WGS sequence"/>
</dbReference>
<evidence type="ECO:0000256" key="1">
    <source>
        <dbReference type="SAM" id="SignalP"/>
    </source>
</evidence>
<dbReference type="EMBL" id="VIFY01000014">
    <property type="protein sequence ID" value="TQB75882.1"/>
    <property type="molecule type" value="Genomic_DNA"/>
</dbReference>
<name>A0A507R358_MONPU</name>
<accession>A0A507R358</accession>
<sequence length="201" mass="21931">MSYTALFTGILALTFSTQAHGGVVHDKSVSVAYLESQGYTIKPLAFTGPLVPGGDNVTLTGSADHILTQLMELNPTYNAAAIYGWDKTSTETAGNVNGNETDVDFNIDRIIKRERIVNDIRCTDRFRGVGRTSAVKEGIAKLKKLGGTCSAEPDTCTQIAEDYADVVRLVCTVDPYRTYFNGQIFDTEKFNVFLGGAECHW</sequence>
<protein>
    <submittedName>
        <fullName evidence="2">Uncharacterized protein</fullName>
    </submittedName>
</protein>